<dbReference type="PANTHER" id="PTHR13822">
    <property type="entry name" value="ATP SYNTHASE DELTA/EPSILON CHAIN"/>
    <property type="match status" value="1"/>
</dbReference>
<dbReference type="InterPro" id="IPR036771">
    <property type="entry name" value="ATPsynth_dsu/esu_N"/>
</dbReference>
<evidence type="ECO:0000259" key="8">
    <source>
        <dbReference type="Pfam" id="PF02823"/>
    </source>
</evidence>
<dbReference type="Proteomes" id="UP000034740">
    <property type="component" value="Unassembled WGS sequence"/>
</dbReference>
<evidence type="ECO:0000256" key="4">
    <source>
        <dbReference type="ARBA" id="ARBA00023065"/>
    </source>
</evidence>
<organism evidence="9 10">
    <name type="scientific">Candidatus Adlerbacteria bacterium GW2011_GWA1_54_10</name>
    <dbReference type="NCBI Taxonomy" id="1618605"/>
    <lineage>
        <taxon>Bacteria</taxon>
        <taxon>Candidatus Adleribacteriota</taxon>
    </lineage>
</organism>
<keyword evidence="3" id="KW-0813">Transport</keyword>
<evidence type="ECO:0000256" key="3">
    <source>
        <dbReference type="ARBA" id="ARBA00022448"/>
    </source>
</evidence>
<dbReference type="Gene3D" id="2.60.15.10">
    <property type="entry name" value="F0F1 ATP synthase delta/epsilon subunit, N-terminal"/>
    <property type="match status" value="1"/>
</dbReference>
<evidence type="ECO:0000256" key="1">
    <source>
        <dbReference type="ARBA" id="ARBA00004184"/>
    </source>
</evidence>
<sequence>MHLIIAKVNEVLYDGEAESLTVPAVAGEMTVLARHMPLITTLKQGIVTVRPKDNGDLTFQIVSGILEVRPDGATVIL</sequence>
<comment type="caution">
    <text evidence="9">The sequence shown here is derived from an EMBL/GenBank/DDBJ whole genome shotgun (WGS) entry which is preliminary data.</text>
</comment>
<dbReference type="CDD" id="cd12152">
    <property type="entry name" value="F1-ATPase_delta"/>
    <property type="match status" value="1"/>
</dbReference>
<dbReference type="GO" id="GO:0046933">
    <property type="term" value="F:proton-transporting ATP synthase activity, rotational mechanism"/>
    <property type="evidence" value="ECO:0007669"/>
    <property type="project" value="InterPro"/>
</dbReference>
<dbReference type="Pfam" id="PF02823">
    <property type="entry name" value="ATP-synt_DE_N"/>
    <property type="match status" value="1"/>
</dbReference>
<dbReference type="GO" id="GO:0012505">
    <property type="term" value="C:endomembrane system"/>
    <property type="evidence" value="ECO:0007669"/>
    <property type="project" value="UniProtKB-SubCell"/>
</dbReference>
<gene>
    <name evidence="9" type="ORF">UY83_C0002G0012</name>
</gene>
<evidence type="ECO:0000256" key="7">
    <source>
        <dbReference type="ARBA" id="ARBA00023310"/>
    </source>
</evidence>
<dbReference type="SUPFAM" id="SSF51344">
    <property type="entry name" value="Epsilon subunit of F1F0-ATP synthase N-terminal domain"/>
    <property type="match status" value="1"/>
</dbReference>
<comment type="similarity">
    <text evidence="2">Belongs to the ATPase epsilon chain family.</text>
</comment>
<dbReference type="AlphaFoldDB" id="A0A0G1XY70"/>
<keyword evidence="5" id="KW-0472">Membrane</keyword>
<keyword evidence="6" id="KW-0139">CF(1)</keyword>
<dbReference type="GO" id="GO:0045259">
    <property type="term" value="C:proton-transporting ATP synthase complex"/>
    <property type="evidence" value="ECO:0007669"/>
    <property type="project" value="UniProtKB-KW"/>
</dbReference>
<protein>
    <submittedName>
        <fullName evidence="9">ATP synthase epsilon chain</fullName>
    </submittedName>
</protein>
<evidence type="ECO:0000313" key="9">
    <source>
        <dbReference type="EMBL" id="KKW35855.1"/>
    </source>
</evidence>
<feature type="domain" description="ATP synthase F1 complex delta/epsilon subunit N-terminal" evidence="8">
    <location>
        <begin position="1"/>
        <end position="76"/>
    </location>
</feature>
<reference evidence="9 10" key="1">
    <citation type="journal article" date="2015" name="Nature">
        <title>rRNA introns, odd ribosomes, and small enigmatic genomes across a large radiation of phyla.</title>
        <authorList>
            <person name="Brown C.T."/>
            <person name="Hug L.A."/>
            <person name="Thomas B.C."/>
            <person name="Sharon I."/>
            <person name="Castelle C.J."/>
            <person name="Singh A."/>
            <person name="Wilkins M.J."/>
            <person name="Williams K.H."/>
            <person name="Banfield J.F."/>
        </authorList>
    </citation>
    <scope>NUCLEOTIDE SEQUENCE [LARGE SCALE GENOMIC DNA]</scope>
</reference>
<keyword evidence="4" id="KW-0406">Ion transport</keyword>
<dbReference type="InterPro" id="IPR001469">
    <property type="entry name" value="ATP_synth_F1_dsu/esu"/>
</dbReference>
<evidence type="ECO:0000313" key="10">
    <source>
        <dbReference type="Proteomes" id="UP000034740"/>
    </source>
</evidence>
<proteinExistence type="inferred from homology"/>
<comment type="subcellular location">
    <subcellularLocation>
        <location evidence="1">Endomembrane system</location>
        <topology evidence="1">Peripheral membrane protein</topology>
    </subcellularLocation>
</comment>
<dbReference type="PANTHER" id="PTHR13822:SF10">
    <property type="entry name" value="ATP SYNTHASE EPSILON CHAIN, CHLOROPLASTIC"/>
    <property type="match status" value="1"/>
</dbReference>
<evidence type="ECO:0000256" key="5">
    <source>
        <dbReference type="ARBA" id="ARBA00023136"/>
    </source>
</evidence>
<dbReference type="InterPro" id="IPR020546">
    <property type="entry name" value="ATP_synth_F1_dsu/esu_N"/>
</dbReference>
<accession>A0A0G1XY70</accession>
<evidence type="ECO:0000256" key="2">
    <source>
        <dbReference type="ARBA" id="ARBA00005712"/>
    </source>
</evidence>
<evidence type="ECO:0000256" key="6">
    <source>
        <dbReference type="ARBA" id="ARBA00023196"/>
    </source>
</evidence>
<keyword evidence="7" id="KW-0066">ATP synthesis</keyword>
<dbReference type="EMBL" id="LCRO01000002">
    <property type="protein sequence ID" value="KKW35855.1"/>
    <property type="molecule type" value="Genomic_DNA"/>
</dbReference>
<name>A0A0G1XY70_9BACT</name>